<name>A0AAV7PXH1_PLEWA</name>
<dbReference type="EMBL" id="JANPWB010000011">
    <property type="protein sequence ID" value="KAJ1131193.1"/>
    <property type="molecule type" value="Genomic_DNA"/>
</dbReference>
<feature type="region of interest" description="Disordered" evidence="1">
    <location>
        <begin position="1"/>
        <end position="78"/>
    </location>
</feature>
<feature type="compositionally biased region" description="Basic and acidic residues" evidence="1">
    <location>
        <begin position="32"/>
        <end position="42"/>
    </location>
</feature>
<sequence>MFTGPQSGFPGGTSKGETSLRTCVTLEAEGDAGQRKQEEKTPKKTSGVLDTNRIQRRSRPIPRTRETLNRRRCRGSTK</sequence>
<gene>
    <name evidence="2" type="ORF">NDU88_009532</name>
</gene>
<proteinExistence type="predicted"/>
<feature type="non-terminal residue" evidence="2">
    <location>
        <position position="78"/>
    </location>
</feature>
<organism evidence="2 3">
    <name type="scientific">Pleurodeles waltl</name>
    <name type="common">Iberian ribbed newt</name>
    <dbReference type="NCBI Taxonomy" id="8319"/>
    <lineage>
        <taxon>Eukaryota</taxon>
        <taxon>Metazoa</taxon>
        <taxon>Chordata</taxon>
        <taxon>Craniata</taxon>
        <taxon>Vertebrata</taxon>
        <taxon>Euteleostomi</taxon>
        <taxon>Amphibia</taxon>
        <taxon>Batrachia</taxon>
        <taxon>Caudata</taxon>
        <taxon>Salamandroidea</taxon>
        <taxon>Salamandridae</taxon>
        <taxon>Pleurodelinae</taxon>
        <taxon>Pleurodeles</taxon>
    </lineage>
</organism>
<dbReference type="Proteomes" id="UP001066276">
    <property type="component" value="Chromosome 7"/>
</dbReference>
<evidence type="ECO:0000256" key="1">
    <source>
        <dbReference type="SAM" id="MobiDB-lite"/>
    </source>
</evidence>
<protein>
    <submittedName>
        <fullName evidence="2">Uncharacterized protein</fullName>
    </submittedName>
</protein>
<keyword evidence="3" id="KW-1185">Reference proteome</keyword>
<dbReference type="AlphaFoldDB" id="A0AAV7PXH1"/>
<evidence type="ECO:0000313" key="3">
    <source>
        <dbReference type="Proteomes" id="UP001066276"/>
    </source>
</evidence>
<comment type="caution">
    <text evidence="2">The sequence shown here is derived from an EMBL/GenBank/DDBJ whole genome shotgun (WGS) entry which is preliminary data.</text>
</comment>
<reference evidence="2" key="1">
    <citation type="journal article" date="2022" name="bioRxiv">
        <title>Sequencing and chromosome-scale assembly of the giantPleurodeles waltlgenome.</title>
        <authorList>
            <person name="Brown T."/>
            <person name="Elewa A."/>
            <person name="Iarovenko S."/>
            <person name="Subramanian E."/>
            <person name="Araus A.J."/>
            <person name="Petzold A."/>
            <person name="Susuki M."/>
            <person name="Suzuki K.-i.T."/>
            <person name="Hayashi T."/>
            <person name="Toyoda A."/>
            <person name="Oliveira C."/>
            <person name="Osipova E."/>
            <person name="Leigh N.D."/>
            <person name="Simon A."/>
            <person name="Yun M.H."/>
        </authorList>
    </citation>
    <scope>NUCLEOTIDE SEQUENCE</scope>
    <source>
        <strain evidence="2">20211129_DDA</strain>
        <tissue evidence="2">Liver</tissue>
    </source>
</reference>
<accession>A0AAV7PXH1</accession>
<evidence type="ECO:0000313" key="2">
    <source>
        <dbReference type="EMBL" id="KAJ1131193.1"/>
    </source>
</evidence>